<protein>
    <submittedName>
        <fullName evidence="1">Uncharacterized protein</fullName>
    </submittedName>
</protein>
<organism evidence="1 2">
    <name type="scientific">Ricinus communis</name>
    <name type="common">Castor bean</name>
    <dbReference type="NCBI Taxonomy" id="3988"/>
    <lineage>
        <taxon>Eukaryota</taxon>
        <taxon>Viridiplantae</taxon>
        <taxon>Streptophyta</taxon>
        <taxon>Embryophyta</taxon>
        <taxon>Tracheophyta</taxon>
        <taxon>Spermatophyta</taxon>
        <taxon>Magnoliopsida</taxon>
        <taxon>eudicotyledons</taxon>
        <taxon>Gunneridae</taxon>
        <taxon>Pentapetalae</taxon>
        <taxon>rosids</taxon>
        <taxon>fabids</taxon>
        <taxon>Malpighiales</taxon>
        <taxon>Euphorbiaceae</taxon>
        <taxon>Acalyphoideae</taxon>
        <taxon>Acalypheae</taxon>
        <taxon>Ricinus</taxon>
    </lineage>
</organism>
<keyword evidence="2" id="KW-1185">Reference proteome</keyword>
<sequence>MNMIFRSFPNGSTAAAFSWADTEKKEGSINDMDRTANIFNYIKELEKRKGQESQAREY</sequence>
<accession>B9STP6</accession>
<dbReference type="InParanoid" id="B9STP6"/>
<reference evidence="2" key="1">
    <citation type="journal article" date="2010" name="Nat. Biotechnol.">
        <title>Draft genome sequence of the oilseed species Ricinus communis.</title>
        <authorList>
            <person name="Chan A.P."/>
            <person name="Crabtree J."/>
            <person name="Zhao Q."/>
            <person name="Lorenzi H."/>
            <person name="Orvis J."/>
            <person name="Puiu D."/>
            <person name="Melake-Berhan A."/>
            <person name="Jones K.M."/>
            <person name="Redman J."/>
            <person name="Chen G."/>
            <person name="Cahoon E.B."/>
            <person name="Gedil M."/>
            <person name="Stanke M."/>
            <person name="Haas B.J."/>
            <person name="Wortman J.R."/>
            <person name="Fraser-Liggett C.M."/>
            <person name="Ravel J."/>
            <person name="Rabinowicz P.D."/>
        </authorList>
    </citation>
    <scope>NUCLEOTIDE SEQUENCE [LARGE SCALE GENOMIC DNA]</scope>
    <source>
        <strain evidence="2">cv. Hale</strain>
    </source>
</reference>
<gene>
    <name evidence="1" type="ORF">RCOM_0826250</name>
</gene>
<evidence type="ECO:0000313" key="1">
    <source>
        <dbReference type="EMBL" id="EEF33032.1"/>
    </source>
</evidence>
<dbReference type="EMBL" id="EQ974133">
    <property type="protein sequence ID" value="EEF33032.1"/>
    <property type="molecule type" value="Genomic_DNA"/>
</dbReference>
<dbReference type="AlphaFoldDB" id="B9STP6"/>
<evidence type="ECO:0000313" key="2">
    <source>
        <dbReference type="Proteomes" id="UP000008311"/>
    </source>
</evidence>
<proteinExistence type="predicted"/>
<name>B9STP6_RICCO</name>
<dbReference type="Proteomes" id="UP000008311">
    <property type="component" value="Unassembled WGS sequence"/>
</dbReference>